<reference evidence="1" key="2">
    <citation type="submission" date="2021-01" db="UniProtKB">
        <authorList>
            <consortium name="EnsemblPlants"/>
        </authorList>
    </citation>
    <scope>IDENTIFICATION</scope>
</reference>
<keyword evidence="2" id="KW-1185">Reference proteome</keyword>
<dbReference type="EnsemblPlants" id="QL03p016803:mrna">
    <property type="protein sequence ID" value="QL03p016803:mrna"/>
    <property type="gene ID" value="QL03p016803"/>
</dbReference>
<evidence type="ECO:0000313" key="1">
    <source>
        <dbReference type="EnsemblPlants" id="QL03p016803:mrna"/>
    </source>
</evidence>
<dbReference type="Proteomes" id="UP000594261">
    <property type="component" value="Chromosome 3"/>
</dbReference>
<accession>A0A7N2L5L8</accession>
<dbReference type="AlphaFoldDB" id="A0A7N2L5L8"/>
<reference evidence="1 2" key="1">
    <citation type="journal article" date="2016" name="G3 (Bethesda)">
        <title>First Draft Assembly and Annotation of the Genome of a California Endemic Oak Quercus lobata Nee (Fagaceae).</title>
        <authorList>
            <person name="Sork V.L."/>
            <person name="Fitz-Gibbon S.T."/>
            <person name="Puiu D."/>
            <person name="Crepeau M."/>
            <person name="Gugger P.F."/>
            <person name="Sherman R."/>
            <person name="Stevens K."/>
            <person name="Langley C.H."/>
            <person name="Pellegrini M."/>
            <person name="Salzberg S.L."/>
        </authorList>
    </citation>
    <scope>NUCLEOTIDE SEQUENCE [LARGE SCALE GENOMIC DNA]</scope>
    <source>
        <strain evidence="1 2">cv. SW786</strain>
    </source>
</reference>
<proteinExistence type="predicted"/>
<dbReference type="PANTHER" id="PTHR34222:SF43">
    <property type="entry name" value="RETROTRANSPOSON GAG DOMAIN-CONTAINING PROTEIN"/>
    <property type="match status" value="1"/>
</dbReference>
<dbReference type="OMA" id="PCKRNSK"/>
<dbReference type="EMBL" id="LRBV02000003">
    <property type="status" value="NOT_ANNOTATED_CDS"/>
    <property type="molecule type" value="Genomic_DNA"/>
</dbReference>
<name>A0A7N2L5L8_QUELO</name>
<dbReference type="PANTHER" id="PTHR34222">
    <property type="entry name" value="GAG_PRE-INTEGRS DOMAIN-CONTAINING PROTEIN"/>
    <property type="match status" value="1"/>
</dbReference>
<sequence>MSPEIMKRYLRLRTAREIWSALAKASYDGSDETQLFTLNQYAFTTKQAGRPLLTYYGELVEIFQELDYRDKVIMKDPDDSITYKKSVARLRVHIFLSGLDTKFEQIRGEVLRKDPSMDLNDTYFYVHRDAGNYEIGAAKPERLCTHCGETGHTKARYYDLIGYPDWWDPAKAPCKRNSKPNHQASVAVTKPSNDVAEASSLITTSGNIGKVFHTPASDSSSSTWIIDSGAMDHMTFDSQHVLSMK</sequence>
<evidence type="ECO:0000313" key="2">
    <source>
        <dbReference type="Proteomes" id="UP000594261"/>
    </source>
</evidence>
<organism evidence="1 2">
    <name type="scientific">Quercus lobata</name>
    <name type="common">Valley oak</name>
    <dbReference type="NCBI Taxonomy" id="97700"/>
    <lineage>
        <taxon>Eukaryota</taxon>
        <taxon>Viridiplantae</taxon>
        <taxon>Streptophyta</taxon>
        <taxon>Embryophyta</taxon>
        <taxon>Tracheophyta</taxon>
        <taxon>Spermatophyta</taxon>
        <taxon>Magnoliopsida</taxon>
        <taxon>eudicotyledons</taxon>
        <taxon>Gunneridae</taxon>
        <taxon>Pentapetalae</taxon>
        <taxon>rosids</taxon>
        <taxon>fabids</taxon>
        <taxon>Fagales</taxon>
        <taxon>Fagaceae</taxon>
        <taxon>Quercus</taxon>
    </lineage>
</organism>
<dbReference type="InParanoid" id="A0A7N2L5L8"/>
<dbReference type="Gramene" id="QL03p016803:mrna">
    <property type="protein sequence ID" value="QL03p016803:mrna"/>
    <property type="gene ID" value="QL03p016803"/>
</dbReference>
<protein>
    <submittedName>
        <fullName evidence="1">Uncharacterized protein</fullName>
    </submittedName>
</protein>